<keyword evidence="5" id="KW-0256">Endoplasmic reticulum</keyword>
<accession>A0A0C9V2C6</accession>
<evidence type="ECO:0000256" key="3">
    <source>
        <dbReference type="ARBA" id="ARBA00022989"/>
    </source>
</evidence>
<reference evidence="6 7" key="1">
    <citation type="submission" date="2014-06" db="EMBL/GenBank/DDBJ databases">
        <title>Evolutionary Origins and Diversification of the Mycorrhizal Mutualists.</title>
        <authorList>
            <consortium name="DOE Joint Genome Institute"/>
            <consortium name="Mycorrhizal Genomics Consortium"/>
            <person name="Kohler A."/>
            <person name="Kuo A."/>
            <person name="Nagy L.G."/>
            <person name="Floudas D."/>
            <person name="Copeland A."/>
            <person name="Barry K.W."/>
            <person name="Cichocki N."/>
            <person name="Veneault-Fourrey C."/>
            <person name="LaButti K."/>
            <person name="Lindquist E.A."/>
            <person name="Lipzen A."/>
            <person name="Lundell T."/>
            <person name="Morin E."/>
            <person name="Murat C."/>
            <person name="Riley R."/>
            <person name="Ohm R."/>
            <person name="Sun H."/>
            <person name="Tunlid A."/>
            <person name="Henrissat B."/>
            <person name="Grigoriev I.V."/>
            <person name="Hibbett D.S."/>
            <person name="Martin F."/>
        </authorList>
    </citation>
    <scope>NUCLEOTIDE SEQUENCE [LARGE SCALE GENOMIC DNA]</scope>
    <source>
        <strain evidence="6 7">SS14</strain>
    </source>
</reference>
<dbReference type="Gene3D" id="1.20.120.1630">
    <property type="match status" value="1"/>
</dbReference>
<dbReference type="GO" id="GO:0004671">
    <property type="term" value="F:protein C-terminal S-isoprenylcysteine carboxyl O-methyltransferase activity"/>
    <property type="evidence" value="ECO:0007669"/>
    <property type="project" value="UniProtKB-EC"/>
</dbReference>
<evidence type="ECO:0000256" key="5">
    <source>
        <dbReference type="RuleBase" id="RU362022"/>
    </source>
</evidence>
<feature type="transmembrane region" description="Helical" evidence="5">
    <location>
        <begin position="54"/>
        <end position="75"/>
    </location>
</feature>
<keyword evidence="5" id="KW-0949">S-adenosyl-L-methionine</keyword>
<keyword evidence="4 5" id="KW-0472">Membrane</keyword>
<dbReference type="InterPro" id="IPR007269">
    <property type="entry name" value="ICMT_MeTrfase"/>
</dbReference>
<protein>
    <recommendedName>
        <fullName evidence="5">Protein-S-isoprenylcysteine O-methyltransferase</fullName>
        <ecNumber evidence="5">2.1.1.100</ecNumber>
    </recommendedName>
</protein>
<gene>
    <name evidence="6" type="ORF">M422DRAFT_31805</name>
</gene>
<dbReference type="HOGENOM" id="CLU_065200_6_0_1"/>
<feature type="transmembrane region" description="Helical" evidence="5">
    <location>
        <begin position="95"/>
        <end position="116"/>
    </location>
</feature>
<dbReference type="EMBL" id="KN837138">
    <property type="protein sequence ID" value="KIJ41174.1"/>
    <property type="molecule type" value="Genomic_DNA"/>
</dbReference>
<proteinExistence type="inferred from homology"/>
<keyword evidence="5" id="KW-0808">Transferase</keyword>
<evidence type="ECO:0000313" key="7">
    <source>
        <dbReference type="Proteomes" id="UP000054279"/>
    </source>
</evidence>
<dbReference type="AlphaFoldDB" id="A0A0C9V2C6"/>
<evidence type="ECO:0000256" key="2">
    <source>
        <dbReference type="ARBA" id="ARBA00022692"/>
    </source>
</evidence>
<dbReference type="PANTHER" id="PTHR12714:SF9">
    <property type="entry name" value="PROTEIN-S-ISOPRENYLCYSTEINE O-METHYLTRANSFERASE"/>
    <property type="match status" value="1"/>
</dbReference>
<dbReference type="Proteomes" id="UP000054279">
    <property type="component" value="Unassembled WGS sequence"/>
</dbReference>
<evidence type="ECO:0000313" key="6">
    <source>
        <dbReference type="EMBL" id="KIJ41174.1"/>
    </source>
</evidence>
<dbReference type="OrthoDB" id="422086at2759"/>
<dbReference type="Pfam" id="PF04140">
    <property type="entry name" value="ICMT"/>
    <property type="match status" value="1"/>
</dbReference>
<comment type="subcellular location">
    <subcellularLocation>
        <location evidence="5">Endoplasmic reticulum membrane</location>
        <topology evidence="5">Multi-pass membrane protein</topology>
    </subcellularLocation>
    <subcellularLocation>
        <location evidence="1">Membrane</location>
        <topology evidence="1">Multi-pass membrane protein</topology>
    </subcellularLocation>
</comment>
<keyword evidence="7" id="KW-1185">Reference proteome</keyword>
<dbReference type="PANTHER" id="PTHR12714">
    <property type="entry name" value="PROTEIN-S ISOPRENYLCYSTEINE O-METHYLTRANSFERASE"/>
    <property type="match status" value="1"/>
</dbReference>
<name>A0A0C9V2C6_SPHS4</name>
<feature type="transmembrane region" description="Helical" evidence="5">
    <location>
        <begin position="178"/>
        <end position="202"/>
    </location>
</feature>
<keyword evidence="3 5" id="KW-1133">Transmembrane helix</keyword>
<dbReference type="EC" id="2.1.1.100" evidence="5"/>
<evidence type="ECO:0000256" key="1">
    <source>
        <dbReference type="ARBA" id="ARBA00004141"/>
    </source>
</evidence>
<comment type="catalytic activity">
    <reaction evidence="5">
        <text>[protein]-C-terminal S-[(2E,6E)-farnesyl]-L-cysteine + S-adenosyl-L-methionine = [protein]-C-terminal S-[(2E,6E)-farnesyl]-L-cysteine methyl ester + S-adenosyl-L-homocysteine</text>
        <dbReference type="Rhea" id="RHEA:21672"/>
        <dbReference type="Rhea" id="RHEA-COMP:12125"/>
        <dbReference type="Rhea" id="RHEA-COMP:12126"/>
        <dbReference type="ChEBI" id="CHEBI:57856"/>
        <dbReference type="ChEBI" id="CHEBI:59789"/>
        <dbReference type="ChEBI" id="CHEBI:90510"/>
        <dbReference type="ChEBI" id="CHEBI:90511"/>
        <dbReference type="EC" id="2.1.1.100"/>
    </reaction>
</comment>
<feature type="transmembrane region" description="Helical" evidence="5">
    <location>
        <begin position="154"/>
        <end position="172"/>
    </location>
</feature>
<dbReference type="GO" id="GO:0005789">
    <property type="term" value="C:endoplasmic reticulum membrane"/>
    <property type="evidence" value="ECO:0007669"/>
    <property type="project" value="UniProtKB-SubCell"/>
</dbReference>
<evidence type="ECO:0000256" key="4">
    <source>
        <dbReference type="ARBA" id="ARBA00023136"/>
    </source>
</evidence>
<comment type="similarity">
    <text evidence="5">Belongs to the class VI-like SAM-binding methyltransferase superfamily. Isoprenylcysteine carboxyl methyltransferase family.</text>
</comment>
<keyword evidence="5" id="KW-0489">Methyltransferase</keyword>
<keyword evidence="2 5" id="KW-0812">Transmembrane</keyword>
<organism evidence="6 7">
    <name type="scientific">Sphaerobolus stellatus (strain SS14)</name>
    <dbReference type="NCBI Taxonomy" id="990650"/>
    <lineage>
        <taxon>Eukaryota</taxon>
        <taxon>Fungi</taxon>
        <taxon>Dikarya</taxon>
        <taxon>Basidiomycota</taxon>
        <taxon>Agaricomycotina</taxon>
        <taxon>Agaricomycetes</taxon>
        <taxon>Phallomycetidae</taxon>
        <taxon>Geastrales</taxon>
        <taxon>Sphaerobolaceae</taxon>
        <taxon>Sphaerobolus</taxon>
    </lineage>
</organism>
<sequence length="236" mass="26794">MIPARLCLLVLSTRLLYLGNRPPHDPPTQGDKVTKKRIFDRYVRIMCHLFNTPFFLRVSFECIALLTAQFSSHAISRQGLLATLPNQDPQILKTLPLSLVIGTTFVVSGAGIRLLCYRTLGRLYTYEITIRPGHKIVDSGPYGFVRHPAYTGGFLLYTGAVLLAVGPGSYLWECGLATSYIVIRIVMTVWTIFVIWFTYSLMARAPIEDKSLRLKFGKEWEAYAYRVPHRFIPGIY</sequence>
<dbReference type="GO" id="GO:0032259">
    <property type="term" value="P:methylation"/>
    <property type="evidence" value="ECO:0007669"/>
    <property type="project" value="UniProtKB-KW"/>
</dbReference>